<comment type="subcellular location">
    <subcellularLocation>
        <location evidence="1">Cytoplasm</location>
        <location evidence="1">Cytoskeleton</location>
        <location evidence="1">Cilium basal body</location>
    </subcellularLocation>
    <subcellularLocation>
        <location evidence="2">Cytoplasm</location>
        <location evidence="2">Cytoskeleton</location>
        <location evidence="2">Microtubule organizing center</location>
        <location evidence="2">Centrosome</location>
    </subcellularLocation>
</comment>
<evidence type="ECO:0000256" key="9">
    <source>
        <dbReference type="SAM" id="MobiDB-lite"/>
    </source>
</evidence>
<dbReference type="Gene3D" id="1.10.287.1490">
    <property type="match status" value="1"/>
</dbReference>
<feature type="coiled-coil region" evidence="8">
    <location>
        <begin position="68"/>
        <end position="547"/>
    </location>
</feature>
<proteinExistence type="predicted"/>
<feature type="coiled-coil region" evidence="8">
    <location>
        <begin position="1393"/>
        <end position="1462"/>
    </location>
</feature>
<evidence type="ECO:0000256" key="6">
    <source>
        <dbReference type="ARBA" id="ARBA00023212"/>
    </source>
</evidence>
<protein>
    <recommendedName>
        <fullName evidence="12">Centrosomal protein of 290kDa coiled-coil region domain-containing protein</fullName>
    </recommendedName>
</protein>
<evidence type="ECO:0000256" key="4">
    <source>
        <dbReference type="ARBA" id="ARBA00022794"/>
    </source>
</evidence>
<sequence>MLEFSWDKIAKLNEADIDIDNSNYYCQLFLDANVEDWDDSDRLKHVFQITQTLLNLKWEQWKLSETSLTDKTSEINNLKDQIRELEQENKDLQKAISASGLDRGSIGETRRLEFKVVKLQSELESLRIAKDASFKEKEELLNEKGDLERKVEMVSKENKELQERCEYLHLQLQDRPSFFGKSNDEANYRKEISSLRAKIRVQKAEIDGLEDEKQNLWSDVNRLESNLRQASMEIDRATDDYVKMKEALAEADKSHAEKSAECSMLRAQLANLSEKIGHPEETNNLIMSVVEQKIEEWKEILADKDMEIVKLNERIIEFSQELRDLKADSDKTSVQALMKSIKDRDVQIHSLKKQLTDATNEVEKSTTLLNELAKQANENEFDPSSRKAERIVVLRKQLQEKENLNTELEKRLELAEEAAQSQANEVTILEKQLKRYEEGEYGLSEAIAELKATRLQLNSKERQLEEVCRLASQAESSLNEINLENEHLRSKLGIPLIEKIDLNGYRRQKRAEVEEDRAVNIILQKEIEKLEDERLELKRKLRTFARQLGQQYGSSDLHVDGVLLGNLNQVSEEVMSTQSVRVVSASRSSQKTKSSPTQDELADLPEVWKARFKVLDEELVQALKQIEEGHKKHDKLETRVKQITEANVLLESGLKEVQNQIHSFHIESKNQRDLSEEKKQSKSNNITKTEKREVANNKLKMKNEIIQLDCPSLDKLLAALDARNMVEDIDSGQFLKSRVDQLEGANQELRSNLRDIRMSSALYEVKLNEAHNRIKQLESQLESVDLLNNNIPSQTFSEVQSPLPRDINPDTAKVILSLEEHLLTMMKDISDKNTQLAYIDNQMEAARRKYSVCKHHQGLLYRDFYNERQTWKKEKEKLEQRLECSEMRVNELEVHKSELHHLQDILSSLGDSSGDKEQSESSPIKRKIADQSRQILLLRVNEVGLRRRYLATREREVALSKENTNLKSDIFQLESAVSARLNYYARCKETAAFQIQKLQKTLDRCVPEDELNNLRNEYETLAIKYKELLENGSNSVNYQLALKSTQTNLDTLKKQHDELKEQLTIEKERRYLLENSINQLQSNVTVKSDQVENDVTDTNIAKRLALIEMKELNERERANHTQIILNTVQDANHQLELRNRELENKFTEITKSLIELQQTEKKLRQELTKAVPISEHQEMETKNTELEQTNLKLRHEVEQLKEVALISMNQHQNLEDQLNSQSTEMQNLREQMTELESKDDSKANLAQLHRLVTRIQISESTALRRLASTQVKVNRLENDLLKAEKRLIQKEKELTNVYDKSHQREKRLRETITSLRQRYAGSIPLIQQEKLSLRLTETLRKCISIQLALDEALNDKIKKESIIEGYKERKKLTSDIQDILKQYNEEHKNHDINKNLEKKLLDWQERLSELRVSESTQRRQVERLKEKVRHLESIVQNQEKQLNELELENSRLVKELDQREIQWEQREAELECAIEKNTISNYINTENMNEFKSIPNLLADEDIETVCNQADHKDNFNEISKSIPLNSEQPSSTCVEESVQDYNHQTMNKLKNENTTLRKRLTQLLQLLHLQDIKLQNAINHCSTTQNPDIQSALAGLRANMELLQRRLNGKDESLARVNELLKQAYEANEKSNDRHNQEIAILQNKLQNKMEEQLLQLAQNVESVGRNEISNVHLMELKKRLYELEESLNEQNQAVFRQAEQTKVIRQECDLWQLKYNQLQTKTETMKANMENLHREETMKLTSQIEQLQKELDKSNVKLNEYNHEVKRWKAEANKSPSVMQRQLAERLRTDLLEKDKQIRALSKALGELRHDLVTQAEQAVLATNSMQPIQCAPPFQEVNESITIDETVVSPVSANPIESAILPQSAKTNHEVKISNDKEKILKLEDLNKKLELECKNLNNQLERIKCTRTLNTPQQKIDELIRKNRMLEEENNRLRMIPEKPYQNNRDIKISLDMRSSLTNEWEARKRLEAEINKLKEQLSKKKSEFTSIQKQLDLTRNALERTNRQNEYLREKVNEVWGPGAIPDESNDLKMEQNKKEIRNRSSNSCISERVDLHQQVEELQSEVERLRRAQRMSAGLPPGTKSMNTDIMLIKSADMRNKVLTERIDDLEKQLLDKGFVSPSKLQLEQAIQRDLLRLNNENIELKFELEALRSDTTRYKTRVHDLQVYVDLLKQEKEALRSGQNLDKSFNSDSSTMSSIKRIGESGKSPKELEKIIVCLKKVLKRCQAENERLKCAPGPVSHNELKQYKTEIKRLRNELETAQLTVGSKLFNRRLANEQGTAKLMHQYDSLRKNYEEVLSKNQEMAGQIQYLRQEVDKLQKPPEQSNNNKQPS</sequence>
<accession>A0AA85BMU1</accession>
<evidence type="ECO:0000256" key="8">
    <source>
        <dbReference type="SAM" id="Coils"/>
    </source>
</evidence>
<keyword evidence="7" id="KW-0966">Cell projection</keyword>
<dbReference type="Proteomes" id="UP000050791">
    <property type="component" value="Unassembled WGS sequence"/>
</dbReference>
<feature type="compositionally biased region" description="Polar residues" evidence="9">
    <location>
        <begin position="2187"/>
        <end position="2201"/>
    </location>
</feature>
<feature type="coiled-coil region" evidence="8">
    <location>
        <begin position="1125"/>
        <end position="1300"/>
    </location>
</feature>
<feature type="coiled-coil region" evidence="8">
    <location>
        <begin position="861"/>
        <end position="895"/>
    </location>
</feature>
<dbReference type="GO" id="GO:1905515">
    <property type="term" value="P:non-motile cilium assembly"/>
    <property type="evidence" value="ECO:0007669"/>
    <property type="project" value="TreeGrafter"/>
</dbReference>
<dbReference type="GO" id="GO:0034451">
    <property type="term" value="C:centriolar satellite"/>
    <property type="evidence" value="ECO:0007669"/>
    <property type="project" value="TreeGrafter"/>
</dbReference>
<dbReference type="GO" id="GO:0035869">
    <property type="term" value="C:ciliary transition zone"/>
    <property type="evidence" value="ECO:0007669"/>
    <property type="project" value="TreeGrafter"/>
</dbReference>
<keyword evidence="4" id="KW-0970">Cilium biogenesis/degradation</keyword>
<evidence type="ECO:0000313" key="11">
    <source>
        <dbReference type="WBParaSite" id="SMTH1_6890.2"/>
    </source>
</evidence>
<reference evidence="11" key="1">
    <citation type="submission" date="2023-11" db="UniProtKB">
        <authorList>
            <consortium name="WormBaseParasite"/>
        </authorList>
    </citation>
    <scope>IDENTIFICATION</scope>
</reference>
<feature type="region of interest" description="Disordered" evidence="9">
    <location>
        <begin position="2187"/>
        <end position="2207"/>
    </location>
</feature>
<name>A0AA85BMU1_9TREM</name>
<feature type="coiled-coil region" evidence="8">
    <location>
        <begin position="1594"/>
        <end position="1806"/>
    </location>
</feature>
<feature type="compositionally biased region" description="Basic and acidic residues" evidence="9">
    <location>
        <begin position="668"/>
        <end position="680"/>
    </location>
</feature>
<evidence type="ECO:0000256" key="1">
    <source>
        <dbReference type="ARBA" id="ARBA00004120"/>
    </source>
</evidence>
<organism evidence="10 11">
    <name type="scientific">Schistosoma mattheei</name>
    <dbReference type="NCBI Taxonomy" id="31246"/>
    <lineage>
        <taxon>Eukaryota</taxon>
        <taxon>Metazoa</taxon>
        <taxon>Spiralia</taxon>
        <taxon>Lophotrochozoa</taxon>
        <taxon>Platyhelminthes</taxon>
        <taxon>Trematoda</taxon>
        <taxon>Digenea</taxon>
        <taxon>Strigeidida</taxon>
        <taxon>Schistosomatoidea</taxon>
        <taxon>Schistosomatidae</taxon>
        <taxon>Schistosoma</taxon>
    </lineage>
</organism>
<feature type="coiled-coil region" evidence="8">
    <location>
        <begin position="732"/>
        <end position="787"/>
    </location>
</feature>
<feature type="coiled-coil region" evidence="8">
    <location>
        <begin position="1876"/>
        <end position="2016"/>
    </location>
</feature>
<feature type="region of interest" description="Disordered" evidence="9">
    <location>
        <begin position="668"/>
        <end position="691"/>
    </location>
</feature>
<keyword evidence="6" id="KW-0206">Cytoskeleton</keyword>
<dbReference type="WBParaSite" id="SMTH1_6890.2">
    <property type="protein sequence ID" value="SMTH1_6890.2"/>
    <property type="gene ID" value="SMTH1_6890"/>
</dbReference>
<feature type="coiled-coil region" evidence="8">
    <location>
        <begin position="1011"/>
        <end position="1069"/>
    </location>
</feature>
<dbReference type="GO" id="GO:1905349">
    <property type="term" value="P:ciliary transition zone assembly"/>
    <property type="evidence" value="ECO:0007669"/>
    <property type="project" value="TreeGrafter"/>
</dbReference>
<keyword evidence="3" id="KW-0963">Cytoplasm</keyword>
<feature type="region of interest" description="Disordered" evidence="9">
    <location>
        <begin position="2317"/>
        <end position="2336"/>
    </location>
</feature>
<keyword evidence="5 8" id="KW-0175">Coiled coil</keyword>
<evidence type="ECO:0000256" key="5">
    <source>
        <dbReference type="ARBA" id="ARBA00023054"/>
    </source>
</evidence>
<feature type="coiled-coil region" evidence="8">
    <location>
        <begin position="2219"/>
        <end position="2311"/>
    </location>
</feature>
<dbReference type="PANTHER" id="PTHR18879">
    <property type="entry name" value="CENTROSOMAL PROTEIN OF 290 KDA"/>
    <property type="match status" value="1"/>
</dbReference>
<evidence type="ECO:0000256" key="7">
    <source>
        <dbReference type="ARBA" id="ARBA00023273"/>
    </source>
</evidence>
<dbReference type="GO" id="GO:0097711">
    <property type="term" value="P:ciliary basal body-plasma membrane docking"/>
    <property type="evidence" value="ECO:0007669"/>
    <property type="project" value="TreeGrafter"/>
</dbReference>
<evidence type="ECO:0000313" key="10">
    <source>
        <dbReference type="Proteomes" id="UP000050791"/>
    </source>
</evidence>
<evidence type="ECO:0008006" key="12">
    <source>
        <dbReference type="Google" id="ProtNLM"/>
    </source>
</evidence>
<evidence type="ECO:0000256" key="3">
    <source>
        <dbReference type="ARBA" id="ARBA00022490"/>
    </source>
</evidence>
<feature type="coiled-coil region" evidence="8">
    <location>
        <begin position="2054"/>
        <end position="2157"/>
    </location>
</feature>
<dbReference type="PANTHER" id="PTHR18879:SF20">
    <property type="entry name" value="CENTROSOMAL PROTEIN OF 290 KDA"/>
    <property type="match status" value="1"/>
</dbReference>
<evidence type="ECO:0000256" key="2">
    <source>
        <dbReference type="ARBA" id="ARBA00004300"/>
    </source>
</evidence>
<dbReference type="InterPro" id="IPR026201">
    <property type="entry name" value="Cep290"/>
</dbReference>
<feature type="compositionally biased region" description="Polar residues" evidence="9">
    <location>
        <begin position="2326"/>
        <end position="2336"/>
    </location>
</feature>